<organism evidence="3 4">
    <name type="scientific">Malassezia sympodialis (strain ATCC 42132)</name>
    <name type="common">Atopic eczema-associated yeast</name>
    <dbReference type="NCBI Taxonomy" id="1230383"/>
    <lineage>
        <taxon>Eukaryota</taxon>
        <taxon>Fungi</taxon>
        <taxon>Dikarya</taxon>
        <taxon>Basidiomycota</taxon>
        <taxon>Ustilaginomycotina</taxon>
        <taxon>Malasseziomycetes</taxon>
        <taxon>Malasseziales</taxon>
        <taxon>Malasseziaceae</taxon>
        <taxon>Malassezia</taxon>
    </lineage>
</organism>
<evidence type="ECO:0000256" key="1">
    <source>
        <dbReference type="PROSITE-ProRule" id="PRU00176"/>
    </source>
</evidence>
<proteinExistence type="predicted"/>
<evidence type="ECO:0000313" key="3">
    <source>
        <dbReference type="EMBL" id="SHO79022.1"/>
    </source>
</evidence>
<dbReference type="AlphaFoldDB" id="A0A1M8A996"/>
<dbReference type="EMBL" id="LT671825">
    <property type="protein sequence ID" value="SHO79022.1"/>
    <property type="molecule type" value="Genomic_DNA"/>
</dbReference>
<keyword evidence="1" id="KW-0694">RNA-binding</keyword>
<dbReference type="Proteomes" id="UP000186303">
    <property type="component" value="Chromosome 5"/>
</dbReference>
<dbReference type="SUPFAM" id="SSF54928">
    <property type="entry name" value="RNA-binding domain, RBD"/>
    <property type="match status" value="1"/>
</dbReference>
<dbReference type="OrthoDB" id="410044at2759"/>
<keyword evidence="4" id="KW-1185">Reference proteome</keyword>
<evidence type="ECO:0000259" key="2">
    <source>
        <dbReference type="PROSITE" id="PS50102"/>
    </source>
</evidence>
<sequence length="301" mass="34149">MMSPWTDPDISMSCHYTMFVAGLPSHIPPTVHLPTLLFLFLSRWGQVHDIKLSHAVAHPSRCAFAEFTSEEDAVRALHGTKYVPFMGTFLRLEPARAERTLRFSLINPQQRCVKMDPVWLQQYASPLLRSMLLSIQRASASRPVFIPFNEQLANDLAEPFGPIEMVRTRLLPHCHVVDVVFEHRDSACKGQAALTFPTKSNLRVRRYGAVTQRTDQGDSGVDTTVDPRFTYVHRSLPHVNYEGPVLVPTFYQNVSDPAIQKADTLFRRQRVPTVAPNRRLNIESRLSHISYNDGLKAKYGA</sequence>
<dbReference type="VEuPathDB" id="FungiDB:MSYG_3370"/>
<dbReference type="SMART" id="SM00360">
    <property type="entry name" value="RRM"/>
    <property type="match status" value="1"/>
</dbReference>
<accession>A0A1M8A996</accession>
<dbReference type="Gene3D" id="3.30.70.330">
    <property type="match status" value="1"/>
</dbReference>
<reference evidence="4" key="1">
    <citation type="journal article" date="2017" name="Nucleic Acids Res.">
        <title>Proteogenomics produces comprehensive and highly accurate protein-coding gene annotation in a complete genome assembly of Malassezia sympodialis.</title>
        <authorList>
            <person name="Zhu Y."/>
            <person name="Engstroem P.G."/>
            <person name="Tellgren-Roth C."/>
            <person name="Baudo C.D."/>
            <person name="Kennell J.C."/>
            <person name="Sun S."/>
            <person name="Billmyre R.B."/>
            <person name="Schroeder M.S."/>
            <person name="Andersson A."/>
            <person name="Holm T."/>
            <person name="Sigurgeirsson B."/>
            <person name="Wu G."/>
            <person name="Sankaranarayanan S.R."/>
            <person name="Siddharthan R."/>
            <person name="Sanyal K."/>
            <person name="Lundeberg J."/>
            <person name="Nystedt B."/>
            <person name="Boekhout T."/>
            <person name="Dawson T.L. Jr."/>
            <person name="Heitman J."/>
            <person name="Scheynius A."/>
            <person name="Lehtioe J."/>
        </authorList>
    </citation>
    <scope>NUCLEOTIDE SEQUENCE [LARGE SCALE GENOMIC DNA]</scope>
    <source>
        <strain evidence="4">ATCC 42132</strain>
    </source>
</reference>
<dbReference type="InterPro" id="IPR012677">
    <property type="entry name" value="Nucleotide-bd_a/b_plait_sf"/>
</dbReference>
<dbReference type="PROSITE" id="PS50102">
    <property type="entry name" value="RRM"/>
    <property type="match status" value="1"/>
</dbReference>
<evidence type="ECO:0000313" key="4">
    <source>
        <dbReference type="Proteomes" id="UP000186303"/>
    </source>
</evidence>
<dbReference type="STRING" id="1230383.A0A1M8A996"/>
<dbReference type="InterPro" id="IPR035979">
    <property type="entry name" value="RBD_domain_sf"/>
</dbReference>
<name>A0A1M8A996_MALS4</name>
<dbReference type="InterPro" id="IPR000504">
    <property type="entry name" value="RRM_dom"/>
</dbReference>
<protein>
    <recommendedName>
        <fullName evidence="2">RRM domain-containing protein</fullName>
    </recommendedName>
</protein>
<feature type="domain" description="RRM" evidence="2">
    <location>
        <begin position="16"/>
        <end position="97"/>
    </location>
</feature>
<gene>
    <name evidence="3" type="ORF">MSYG_3370</name>
</gene>
<dbReference type="GO" id="GO:0003723">
    <property type="term" value="F:RNA binding"/>
    <property type="evidence" value="ECO:0007669"/>
    <property type="project" value="UniProtKB-UniRule"/>
</dbReference>